<dbReference type="OrthoDB" id="9135114at2"/>
<reference evidence="3" key="1">
    <citation type="submission" date="2016-10" db="EMBL/GenBank/DDBJ databases">
        <authorList>
            <person name="Varghese N."/>
            <person name="Submissions S."/>
        </authorList>
    </citation>
    <scope>NUCLEOTIDE SEQUENCE [LARGE SCALE GENOMIC DNA]</scope>
    <source>
        <strain evidence="3">LMG 26031</strain>
    </source>
</reference>
<dbReference type="Proteomes" id="UP000198866">
    <property type="component" value="Unassembled WGS sequence"/>
</dbReference>
<proteinExistence type="predicted"/>
<dbReference type="STRING" id="667676.SAMN05192539_1005210"/>
<sequence length="143" mass="15073">MTERSANGHFLPGVSGNPGGKASPVARRVRELLETDVDAYVATVKKLALAGDPVALKLVFDRICPPPKPGSESVQLPALFHADTFDAKANALLDAIARGELGPDTGAQLMSALSAVLRVHEIDELARRIAALEKPNSNGEDLL</sequence>
<name>A0A1H6UV57_9BURK</name>
<feature type="region of interest" description="Disordered" evidence="1">
    <location>
        <begin position="1"/>
        <end position="23"/>
    </location>
</feature>
<accession>A0A1H6UV57</accession>
<evidence type="ECO:0000256" key="1">
    <source>
        <dbReference type="SAM" id="MobiDB-lite"/>
    </source>
</evidence>
<protein>
    <recommendedName>
        <fullName evidence="4">DUF5681 domain-containing protein</fullName>
    </recommendedName>
</protein>
<organism evidence="2 3">
    <name type="scientific">Paraburkholderia diazotrophica</name>
    <dbReference type="NCBI Taxonomy" id="667676"/>
    <lineage>
        <taxon>Bacteria</taxon>
        <taxon>Pseudomonadati</taxon>
        <taxon>Pseudomonadota</taxon>
        <taxon>Betaproteobacteria</taxon>
        <taxon>Burkholderiales</taxon>
        <taxon>Burkholderiaceae</taxon>
        <taxon>Paraburkholderia</taxon>
    </lineage>
</organism>
<dbReference type="EMBL" id="FNYE01000005">
    <property type="protein sequence ID" value="SEI96249.1"/>
    <property type="molecule type" value="Genomic_DNA"/>
</dbReference>
<keyword evidence="3" id="KW-1185">Reference proteome</keyword>
<evidence type="ECO:0000313" key="3">
    <source>
        <dbReference type="Proteomes" id="UP000198866"/>
    </source>
</evidence>
<evidence type="ECO:0000313" key="2">
    <source>
        <dbReference type="EMBL" id="SEI96249.1"/>
    </source>
</evidence>
<dbReference type="RefSeq" id="WP_090864853.1">
    <property type="nucleotide sequence ID" value="NZ_FNYE01000005.1"/>
</dbReference>
<dbReference type="AlphaFoldDB" id="A0A1H6UV57"/>
<gene>
    <name evidence="2" type="ORF">SAMN05192539_1005210</name>
</gene>
<evidence type="ECO:0008006" key="4">
    <source>
        <dbReference type="Google" id="ProtNLM"/>
    </source>
</evidence>